<dbReference type="SUPFAM" id="SSF53850">
    <property type="entry name" value="Periplasmic binding protein-like II"/>
    <property type="match status" value="1"/>
</dbReference>
<feature type="region of interest" description="Disordered" evidence="2">
    <location>
        <begin position="51"/>
        <end position="71"/>
    </location>
</feature>
<dbReference type="Proteomes" id="UP000541033">
    <property type="component" value="Unassembled WGS sequence"/>
</dbReference>
<keyword evidence="3" id="KW-1133">Transmembrane helix</keyword>
<dbReference type="Gene3D" id="3.10.105.10">
    <property type="entry name" value="Dipeptide-binding Protein, Domain 3"/>
    <property type="match status" value="1"/>
</dbReference>
<keyword evidence="3" id="KW-0472">Membrane</keyword>
<dbReference type="InterPro" id="IPR000914">
    <property type="entry name" value="SBP_5_dom"/>
</dbReference>
<dbReference type="GO" id="GO:1904680">
    <property type="term" value="F:peptide transmembrane transporter activity"/>
    <property type="evidence" value="ECO:0007669"/>
    <property type="project" value="TreeGrafter"/>
</dbReference>
<dbReference type="AlphaFoldDB" id="A0A7X5TVF3"/>
<name>A0A7X5TVF3_9MICO</name>
<sequence length="529" mass="56545">MSQDNRPAGPGKPAYEKKSRSNRKVLYGILAIIAAAVVFGVAFLVGQSTRAGEEKPGSSASGTPTDGGSLRVGLSLEPTNLDVRKTAGVALDQVLIDNVYQGLVGLDATGDIVPVIASDYTQSDDGLTYTFTLNDDVVFHSGNALSVNDVVWSLTQVTENEDFRGNAELSDVTAITAVDDSTVEITLGQPNSQLLWSLAGRAGLILEEASDVDLATSANGTGPFVVDNWKQGDSLTLKRYNEYWGTPAKLDSIVFRYITDGNAALNAALNGDVDVQTAVFPNLVSQYDTRDDFDVVNADSSEVFTLAYNSGRAPLDNLAVRQAISQAIDTDALIESIEGAGKPLGSPIPSLDPGYTDLTKVNAYDPEHAKQLLAEAGQSNLTLTLTVPNHYEMTPINLLVSQLADVGITLNVQSVEFSTWLEQVYTNKDYDLSYVNHAEARDFGNYANPDYYFNYNNPAVDALYEDSLSATSDDQVDSKLAEASALVAADAPAKWLYNYTPPTAISTKVSGFPTSNTNARLNLVAATVS</sequence>
<feature type="transmembrane region" description="Helical" evidence="3">
    <location>
        <begin position="25"/>
        <end position="46"/>
    </location>
</feature>
<keyword evidence="1" id="KW-0732">Signal</keyword>
<feature type="domain" description="Solute-binding protein family 5" evidence="4">
    <location>
        <begin position="112"/>
        <end position="455"/>
    </location>
</feature>
<organism evidence="5 6">
    <name type="scientific">Lysinibacter cavernae</name>
    <dbReference type="NCBI Taxonomy" id="1640652"/>
    <lineage>
        <taxon>Bacteria</taxon>
        <taxon>Bacillati</taxon>
        <taxon>Actinomycetota</taxon>
        <taxon>Actinomycetes</taxon>
        <taxon>Micrococcales</taxon>
        <taxon>Microbacteriaceae</taxon>
        <taxon>Lysinibacter</taxon>
    </lineage>
</organism>
<evidence type="ECO:0000259" key="4">
    <source>
        <dbReference type="Pfam" id="PF00496"/>
    </source>
</evidence>
<dbReference type="Gene3D" id="3.90.76.10">
    <property type="entry name" value="Dipeptide-binding Protein, Domain 1"/>
    <property type="match status" value="1"/>
</dbReference>
<keyword evidence="3" id="KW-0812">Transmembrane</keyword>
<dbReference type="PANTHER" id="PTHR30290">
    <property type="entry name" value="PERIPLASMIC BINDING COMPONENT OF ABC TRANSPORTER"/>
    <property type="match status" value="1"/>
</dbReference>
<dbReference type="InterPro" id="IPR030678">
    <property type="entry name" value="Peptide/Ni-bd"/>
</dbReference>
<dbReference type="EMBL" id="JAAMOX010000003">
    <property type="protein sequence ID" value="NIH54967.1"/>
    <property type="molecule type" value="Genomic_DNA"/>
</dbReference>
<dbReference type="Pfam" id="PF00496">
    <property type="entry name" value="SBP_bac_5"/>
    <property type="match status" value="1"/>
</dbReference>
<dbReference type="InterPro" id="IPR039424">
    <property type="entry name" value="SBP_5"/>
</dbReference>
<dbReference type="GO" id="GO:0015833">
    <property type="term" value="P:peptide transport"/>
    <property type="evidence" value="ECO:0007669"/>
    <property type="project" value="TreeGrafter"/>
</dbReference>
<keyword evidence="6" id="KW-1185">Reference proteome</keyword>
<evidence type="ECO:0000256" key="2">
    <source>
        <dbReference type="SAM" id="MobiDB-lite"/>
    </source>
</evidence>
<evidence type="ECO:0000313" key="5">
    <source>
        <dbReference type="EMBL" id="NIH54967.1"/>
    </source>
</evidence>
<reference evidence="5 6" key="1">
    <citation type="submission" date="2020-02" db="EMBL/GenBank/DDBJ databases">
        <title>Sequencing the genomes of 1000 actinobacteria strains.</title>
        <authorList>
            <person name="Klenk H.-P."/>
        </authorList>
    </citation>
    <scope>NUCLEOTIDE SEQUENCE [LARGE SCALE GENOMIC DNA]</scope>
    <source>
        <strain evidence="5 6">DSM 27960</strain>
    </source>
</reference>
<evidence type="ECO:0000256" key="1">
    <source>
        <dbReference type="ARBA" id="ARBA00022729"/>
    </source>
</evidence>
<gene>
    <name evidence="5" type="ORF">FHX76_002882</name>
</gene>
<dbReference type="PANTHER" id="PTHR30290:SF38">
    <property type="entry name" value="D,D-DIPEPTIDE-BINDING PERIPLASMIC PROTEIN DDPA-RELATED"/>
    <property type="match status" value="1"/>
</dbReference>
<evidence type="ECO:0000313" key="6">
    <source>
        <dbReference type="Proteomes" id="UP000541033"/>
    </source>
</evidence>
<dbReference type="Gene3D" id="3.40.190.10">
    <property type="entry name" value="Periplasmic binding protein-like II"/>
    <property type="match status" value="1"/>
</dbReference>
<dbReference type="GO" id="GO:0043190">
    <property type="term" value="C:ATP-binding cassette (ABC) transporter complex"/>
    <property type="evidence" value="ECO:0007669"/>
    <property type="project" value="InterPro"/>
</dbReference>
<evidence type="ECO:0000256" key="3">
    <source>
        <dbReference type="SAM" id="Phobius"/>
    </source>
</evidence>
<dbReference type="RefSeq" id="WP_167151794.1">
    <property type="nucleotide sequence ID" value="NZ_JAAMOX010000003.1"/>
</dbReference>
<dbReference type="GO" id="GO:0042597">
    <property type="term" value="C:periplasmic space"/>
    <property type="evidence" value="ECO:0007669"/>
    <property type="project" value="UniProtKB-ARBA"/>
</dbReference>
<accession>A0A7X5TVF3</accession>
<comment type="caution">
    <text evidence="5">The sequence shown here is derived from an EMBL/GenBank/DDBJ whole genome shotgun (WGS) entry which is preliminary data.</text>
</comment>
<proteinExistence type="predicted"/>
<protein>
    <submittedName>
        <fullName evidence="5">Peptide/nickel transport system substrate-binding protein</fullName>
    </submittedName>
</protein>
<dbReference type="PIRSF" id="PIRSF002741">
    <property type="entry name" value="MppA"/>
    <property type="match status" value="1"/>
</dbReference>